<dbReference type="EMBL" id="CACVKT020006731">
    <property type="protein sequence ID" value="CAC5403282.1"/>
    <property type="molecule type" value="Genomic_DNA"/>
</dbReference>
<dbReference type="PANTHER" id="PTHR47331:SF1">
    <property type="entry name" value="GAG-LIKE PROTEIN"/>
    <property type="match status" value="1"/>
</dbReference>
<protein>
    <recommendedName>
        <fullName evidence="3">Endonuclease/exonuclease/phosphatase domain-containing protein</fullName>
    </recommendedName>
</protein>
<name>A0A6J8D7H5_MYTCO</name>
<dbReference type="OrthoDB" id="410381at2759"/>
<evidence type="ECO:0008006" key="3">
    <source>
        <dbReference type="Google" id="ProtNLM"/>
    </source>
</evidence>
<organism evidence="1 2">
    <name type="scientific">Mytilus coruscus</name>
    <name type="common">Sea mussel</name>
    <dbReference type="NCBI Taxonomy" id="42192"/>
    <lineage>
        <taxon>Eukaryota</taxon>
        <taxon>Metazoa</taxon>
        <taxon>Spiralia</taxon>
        <taxon>Lophotrochozoa</taxon>
        <taxon>Mollusca</taxon>
        <taxon>Bivalvia</taxon>
        <taxon>Autobranchia</taxon>
        <taxon>Pteriomorphia</taxon>
        <taxon>Mytilida</taxon>
        <taxon>Mytiloidea</taxon>
        <taxon>Mytilidae</taxon>
        <taxon>Mytilinae</taxon>
        <taxon>Mytilus</taxon>
    </lineage>
</organism>
<evidence type="ECO:0000313" key="2">
    <source>
        <dbReference type="Proteomes" id="UP000507470"/>
    </source>
</evidence>
<dbReference type="InterPro" id="IPR036691">
    <property type="entry name" value="Endo/exonu/phosph_ase_sf"/>
</dbReference>
<dbReference type="PANTHER" id="PTHR47331">
    <property type="entry name" value="PHD-TYPE DOMAIN-CONTAINING PROTEIN"/>
    <property type="match status" value="1"/>
</dbReference>
<keyword evidence="2" id="KW-1185">Reference proteome</keyword>
<dbReference type="AlphaFoldDB" id="A0A6J8D7H5"/>
<dbReference type="SUPFAM" id="SSF56219">
    <property type="entry name" value="DNase I-like"/>
    <property type="match status" value="1"/>
</dbReference>
<dbReference type="Proteomes" id="UP000507470">
    <property type="component" value="Unassembled WGS sequence"/>
</dbReference>
<accession>A0A6J8D7H5</accession>
<dbReference type="Gene3D" id="3.60.10.10">
    <property type="entry name" value="Endonuclease/exonuclease/phosphatase"/>
    <property type="match status" value="1"/>
</dbReference>
<proteinExistence type="predicted"/>
<sequence length="368" mass="42419">MDAYLSFLAQAENDKRQKVRHKMQIILKEYWCDLGQDNIAVIGDIESMFYQNKVPRYNKDCLRYYWWIDENPTEYRMSVHLFGATSLPSGCNYGLQNTLLKSSLMNLTLSEIRKCILYRLGPDALNKTKLNLNTQEVEGFNRSLRRSLPRNVTFTKNFEGRVSVAVHSVNLGPGESLMLICDQLVVFNNSRSLHAHFNDLKSDPNILDADVIGIAESRLISTDENEDFYVPGFEPPVRLDQKQNNFNTRPPHGLVLYYQTDCILHNTFTYSTPHLKFVIADIISSSKGLFQVVFVYKAPHCKLTQLKDAFLADLLPDMYLRHPKIIIMGDFNFDLNTGNTSFLKFMRDTFCCSQIVSKLLHLMAHCWT</sequence>
<evidence type="ECO:0000313" key="1">
    <source>
        <dbReference type="EMBL" id="CAC5403282.1"/>
    </source>
</evidence>
<gene>
    <name evidence="1" type="ORF">MCOR_37186</name>
</gene>
<reference evidence="1 2" key="1">
    <citation type="submission" date="2020-06" db="EMBL/GenBank/DDBJ databases">
        <authorList>
            <person name="Li R."/>
            <person name="Bekaert M."/>
        </authorList>
    </citation>
    <scope>NUCLEOTIDE SEQUENCE [LARGE SCALE GENOMIC DNA]</scope>
    <source>
        <strain evidence="2">wild</strain>
    </source>
</reference>